<feature type="domain" description="F-box" evidence="1">
    <location>
        <begin position="1"/>
        <end position="46"/>
    </location>
</feature>
<organism evidence="2 3">
    <name type="scientific">Entomortierella parvispora</name>
    <dbReference type="NCBI Taxonomy" id="205924"/>
    <lineage>
        <taxon>Eukaryota</taxon>
        <taxon>Fungi</taxon>
        <taxon>Fungi incertae sedis</taxon>
        <taxon>Mucoromycota</taxon>
        <taxon>Mortierellomycotina</taxon>
        <taxon>Mortierellomycetes</taxon>
        <taxon>Mortierellales</taxon>
        <taxon>Mortierellaceae</taxon>
        <taxon>Entomortierella</taxon>
    </lineage>
</organism>
<dbReference type="OrthoDB" id="2377471at2759"/>
<gene>
    <name evidence="2" type="ORF">EMPS_08878</name>
</gene>
<accession>A0A9P3HGV7</accession>
<reference evidence="2" key="2">
    <citation type="journal article" date="2022" name="Microbiol. Resour. Announc.">
        <title>Whole-Genome Sequence of Entomortierella parvispora E1425, a Mucoromycotan Fungus Associated with Burkholderiaceae-Related Endosymbiotic Bacteria.</title>
        <authorList>
            <person name="Herlambang A."/>
            <person name="Guo Y."/>
            <person name="Takashima Y."/>
            <person name="Narisawa K."/>
            <person name="Ohta H."/>
            <person name="Nishizawa T."/>
        </authorList>
    </citation>
    <scope>NUCLEOTIDE SEQUENCE</scope>
    <source>
        <strain evidence="2">E1425</strain>
    </source>
</reference>
<dbReference type="Proteomes" id="UP000827284">
    <property type="component" value="Unassembled WGS sequence"/>
</dbReference>
<dbReference type="InterPro" id="IPR036047">
    <property type="entry name" value="F-box-like_dom_sf"/>
</dbReference>
<name>A0A9P3HGV7_9FUNG</name>
<dbReference type="EMBL" id="BQFW01000012">
    <property type="protein sequence ID" value="GJJ76519.1"/>
    <property type="molecule type" value="Genomic_DNA"/>
</dbReference>
<evidence type="ECO:0000313" key="2">
    <source>
        <dbReference type="EMBL" id="GJJ76519.1"/>
    </source>
</evidence>
<dbReference type="SUPFAM" id="SSF52047">
    <property type="entry name" value="RNI-like"/>
    <property type="match status" value="1"/>
</dbReference>
<sequence length="657" mass="71310">MNAMQQLPQEINDMIIPSLSKHDLAMASRVCSTWHDYFSPFLWSSIHIKTQEALERFVSAVMEGALIRSGHHIRTLDLRFRDAVELVAKLGQTCTGLIELAVDSRETLHFSGFAGTASATSTSSFGFYPGPSSTSASFGFGSGATFGSTAPSSFGFGSGAASGSTAPSGSAFGSTAPSTGAGLWSTTTTTSGFGAITSALNGVSDTPSAPAASVGSTPGFFGFGAYNTPSLSTPFGMARPPASSSSKTDAFLSYLALILQRNNKLRSLTIKAHIESSVPSVATDVRRVLMSLPNSIESLIKCPSFFGQQNPTLFSDASPLPMPSGPLLTHLRTLMVTAAFTTHTLCELLVRCVALEALWMGDTRFFPIGMIAEVLKSNCPRLNELFIDDRIIADRDVANLLAASTEGWRTLGLGQIRELGPLSVAKILESAPSLQNLWVDGITHFSSRNVQTLLSNAPYLKRLCALNESKGAYGNEVCLMAGDLLSSAWACCDSLEVLQLEIRQVPRPEHRVRTNGRPFSHEERDHMGKDYPRIKQEMIYERLGQLKNLCELVLGHDEETDGSNYGLYLVDAQNEGVHAHANHVQVGYQYDCLDMSLASGLDRMRGLKELRHVGLMGMSVQFYNADEQAWARKFWPNLGPVEEDTYNFGARRWFGYS</sequence>
<evidence type="ECO:0000313" key="3">
    <source>
        <dbReference type="Proteomes" id="UP000827284"/>
    </source>
</evidence>
<dbReference type="Gene3D" id="3.80.10.10">
    <property type="entry name" value="Ribonuclease Inhibitor"/>
    <property type="match status" value="2"/>
</dbReference>
<reference evidence="2" key="1">
    <citation type="submission" date="2021-11" db="EMBL/GenBank/DDBJ databases">
        <authorList>
            <person name="Herlambang A."/>
            <person name="Guo Y."/>
            <person name="Takashima Y."/>
            <person name="Nishizawa T."/>
        </authorList>
    </citation>
    <scope>NUCLEOTIDE SEQUENCE</scope>
    <source>
        <strain evidence="2">E1425</strain>
    </source>
</reference>
<dbReference type="AlphaFoldDB" id="A0A9P3HGV7"/>
<keyword evidence="3" id="KW-1185">Reference proteome</keyword>
<dbReference type="InterPro" id="IPR032675">
    <property type="entry name" value="LRR_dom_sf"/>
</dbReference>
<dbReference type="Pfam" id="PF12937">
    <property type="entry name" value="F-box-like"/>
    <property type="match status" value="1"/>
</dbReference>
<dbReference type="InterPro" id="IPR001810">
    <property type="entry name" value="F-box_dom"/>
</dbReference>
<proteinExistence type="predicted"/>
<dbReference type="SUPFAM" id="SSF81383">
    <property type="entry name" value="F-box domain"/>
    <property type="match status" value="1"/>
</dbReference>
<comment type="caution">
    <text evidence="2">The sequence shown here is derived from an EMBL/GenBank/DDBJ whole genome shotgun (WGS) entry which is preliminary data.</text>
</comment>
<evidence type="ECO:0000259" key="1">
    <source>
        <dbReference type="PROSITE" id="PS50181"/>
    </source>
</evidence>
<protein>
    <recommendedName>
        <fullName evidence="1">F-box domain-containing protein</fullName>
    </recommendedName>
</protein>
<dbReference type="PROSITE" id="PS50181">
    <property type="entry name" value="FBOX"/>
    <property type="match status" value="1"/>
</dbReference>